<dbReference type="AlphaFoldDB" id="A0A7V7KI46"/>
<dbReference type="Pfam" id="PF20242">
    <property type="entry name" value="Emfourin"/>
    <property type="match status" value="1"/>
</dbReference>
<comment type="caution">
    <text evidence="1">The sequence shown here is derived from an EMBL/GenBank/DDBJ whole genome shotgun (WGS) entry which is preliminary data.</text>
</comment>
<organism evidence="1 2">
    <name type="scientific">Billgrantia pellis</name>
    <dbReference type="NCBI Taxonomy" id="2606936"/>
    <lineage>
        <taxon>Bacteria</taxon>
        <taxon>Pseudomonadati</taxon>
        <taxon>Pseudomonadota</taxon>
        <taxon>Gammaproteobacteria</taxon>
        <taxon>Oceanospirillales</taxon>
        <taxon>Halomonadaceae</taxon>
        <taxon>Billgrantia</taxon>
    </lineage>
</organism>
<protein>
    <submittedName>
        <fullName evidence="1">Uncharacterized protein</fullName>
    </submittedName>
</protein>
<accession>A0A7V7KI46</accession>
<proteinExistence type="predicted"/>
<dbReference type="InterPro" id="IPR049457">
    <property type="entry name" value="Emfourin"/>
</dbReference>
<dbReference type="EMBL" id="VTPY01000003">
    <property type="protein sequence ID" value="KAA0012578.1"/>
    <property type="molecule type" value="Genomic_DNA"/>
</dbReference>
<reference evidence="1 2" key="1">
    <citation type="submission" date="2019-08" db="EMBL/GenBank/DDBJ databases">
        <title>Bioinformatics analysis of the strain L3 and L5.</title>
        <authorList>
            <person name="Li X."/>
        </authorList>
    </citation>
    <scope>NUCLEOTIDE SEQUENCE [LARGE SCALE GENOMIC DNA]</scope>
    <source>
        <strain evidence="1 2">L5</strain>
    </source>
</reference>
<keyword evidence="2" id="KW-1185">Reference proteome</keyword>
<evidence type="ECO:0000313" key="2">
    <source>
        <dbReference type="Proteomes" id="UP000486760"/>
    </source>
</evidence>
<dbReference type="RefSeq" id="WP_149327533.1">
    <property type="nucleotide sequence ID" value="NZ_VTPY01000003.1"/>
</dbReference>
<gene>
    <name evidence="1" type="ORF">F0A17_06420</name>
</gene>
<evidence type="ECO:0000313" key="1">
    <source>
        <dbReference type="EMBL" id="KAA0012578.1"/>
    </source>
</evidence>
<dbReference type="Proteomes" id="UP000486760">
    <property type="component" value="Unassembled WGS sequence"/>
</dbReference>
<sequence length="110" mass="12579">MSGVSHPPRLTSASVLRLKREGGLAHFPGLARPRRLDCSRFSEAQRAELQRLLELTVESCRGDAEPEGADWRRLQLSVEDDSGREIWQLRAIEEAVPMALLEWWRRAESE</sequence>
<name>A0A7V7KI46_9GAMM</name>